<dbReference type="InterPro" id="IPR043502">
    <property type="entry name" value="DNA/RNA_pol_sf"/>
</dbReference>
<dbReference type="Pfam" id="PF21999">
    <property type="entry name" value="IMS_HHH_1"/>
    <property type="match status" value="1"/>
</dbReference>
<keyword evidence="3" id="KW-0235">DNA replication</keyword>
<keyword evidence="4" id="KW-0239">DNA-directed DNA polymerase</keyword>
<dbReference type="GO" id="GO:0006260">
    <property type="term" value="P:DNA replication"/>
    <property type="evidence" value="ECO:0007669"/>
    <property type="project" value="UniProtKB-KW"/>
</dbReference>
<feature type="domain" description="UmuC" evidence="5">
    <location>
        <begin position="1"/>
        <end position="65"/>
    </location>
</feature>
<name>A0A679IP69_9ENTE</name>
<dbReference type="KEGG" id="esg:EsVE80_p1-00360"/>
<dbReference type="GO" id="GO:0003684">
    <property type="term" value="F:damaged DNA binding"/>
    <property type="evidence" value="ECO:0007669"/>
    <property type="project" value="InterPro"/>
</dbReference>
<keyword evidence="7" id="KW-1185">Reference proteome</keyword>
<evidence type="ECO:0000256" key="4">
    <source>
        <dbReference type="ARBA" id="ARBA00022932"/>
    </source>
</evidence>
<dbReference type="GO" id="GO:0042276">
    <property type="term" value="P:error-prone translesion synthesis"/>
    <property type="evidence" value="ECO:0007669"/>
    <property type="project" value="TreeGrafter"/>
</dbReference>
<accession>A0A679IP69</accession>
<dbReference type="InterPro" id="IPR017961">
    <property type="entry name" value="DNA_pol_Y-fam_little_finger"/>
</dbReference>
<comment type="similarity">
    <text evidence="1">Belongs to the DNA polymerase type-Y family.</text>
</comment>
<evidence type="ECO:0000256" key="2">
    <source>
        <dbReference type="ARBA" id="ARBA00022695"/>
    </source>
</evidence>
<protein>
    <recommendedName>
        <fullName evidence="5">UmuC domain-containing protein</fullName>
    </recommendedName>
</protein>
<dbReference type="SUPFAM" id="SSF100879">
    <property type="entry name" value="Lesion bypass DNA polymerase (Y-family), little finger domain"/>
    <property type="match status" value="1"/>
</dbReference>
<dbReference type="GO" id="GO:0009432">
    <property type="term" value="P:SOS response"/>
    <property type="evidence" value="ECO:0007669"/>
    <property type="project" value="TreeGrafter"/>
</dbReference>
<dbReference type="Gene3D" id="1.10.150.20">
    <property type="entry name" value="5' to 3' exonuclease, C-terminal subdomain"/>
    <property type="match status" value="1"/>
</dbReference>
<dbReference type="Proteomes" id="UP000502998">
    <property type="component" value="Plasmid pVE80-1"/>
</dbReference>
<dbReference type="PANTHER" id="PTHR11076">
    <property type="entry name" value="DNA REPAIR POLYMERASE UMUC / TRANSFERASE FAMILY MEMBER"/>
    <property type="match status" value="1"/>
</dbReference>
<keyword evidence="2" id="KW-0548">Nucleotidyltransferase</keyword>
<dbReference type="InterPro" id="IPR053848">
    <property type="entry name" value="IMS_HHH_1"/>
</dbReference>
<keyword evidence="4" id="KW-0808">Transferase</keyword>
<dbReference type="AlphaFoldDB" id="A0A679IP69"/>
<evidence type="ECO:0000313" key="7">
    <source>
        <dbReference type="Proteomes" id="UP000502998"/>
    </source>
</evidence>
<dbReference type="GO" id="GO:0003887">
    <property type="term" value="F:DNA-directed DNA polymerase activity"/>
    <property type="evidence" value="ECO:0007669"/>
    <property type="project" value="UniProtKB-KW"/>
</dbReference>
<sequence length="199" mass="22968">MIQTDVYRQTGIFTTIGIGDNPLLAKFALDLESKKNSDMKAEWRYEDVHQKLWSVENITDVWGIGRRTAIRLKRMGIFTMHDLAHANYYQLKQNFGVLGTQLYAHSWGVDRSFLGQKYKVKSKSIGNSQVLNRDYTRRNEIEIVIKEMADQVATRLRRSGAKAEVISLWIGFSMGYVDRSGSRGFHQQVLLQSFPKNLF</sequence>
<evidence type="ECO:0000256" key="1">
    <source>
        <dbReference type="ARBA" id="ARBA00010945"/>
    </source>
</evidence>
<dbReference type="GO" id="GO:0006281">
    <property type="term" value="P:DNA repair"/>
    <property type="evidence" value="ECO:0007669"/>
    <property type="project" value="InterPro"/>
</dbReference>
<gene>
    <name evidence="6" type="ORF">EsVE80_p1-00360</name>
</gene>
<dbReference type="InterPro" id="IPR036775">
    <property type="entry name" value="DNA_pol_Y-fam_lit_finger_sf"/>
</dbReference>
<dbReference type="PROSITE" id="PS50173">
    <property type="entry name" value="UMUC"/>
    <property type="match status" value="1"/>
</dbReference>
<dbReference type="Gene3D" id="3.30.1490.100">
    <property type="entry name" value="DNA polymerase, Y-family, little finger domain"/>
    <property type="match status" value="1"/>
</dbReference>
<dbReference type="InterPro" id="IPR001126">
    <property type="entry name" value="UmuC"/>
</dbReference>
<evidence type="ECO:0000259" key="5">
    <source>
        <dbReference type="PROSITE" id="PS50173"/>
    </source>
</evidence>
<proteinExistence type="inferred from homology"/>
<dbReference type="GO" id="GO:0005829">
    <property type="term" value="C:cytosol"/>
    <property type="evidence" value="ECO:0007669"/>
    <property type="project" value="TreeGrafter"/>
</dbReference>
<organism evidence="6 7">
    <name type="scientific">Enterococcus saigonensis</name>
    <dbReference type="NCBI Taxonomy" id="1805431"/>
    <lineage>
        <taxon>Bacteria</taxon>
        <taxon>Bacillati</taxon>
        <taxon>Bacillota</taxon>
        <taxon>Bacilli</taxon>
        <taxon>Lactobacillales</taxon>
        <taxon>Enterococcaceae</taxon>
        <taxon>Enterococcus</taxon>
    </lineage>
</organism>
<dbReference type="Pfam" id="PF11799">
    <property type="entry name" value="IMS_C"/>
    <property type="match status" value="1"/>
</dbReference>
<evidence type="ECO:0000313" key="6">
    <source>
        <dbReference type="EMBL" id="BCA87106.1"/>
    </source>
</evidence>
<geneLocation type="plasmid" evidence="6 7">
    <name>pVE80-1</name>
</geneLocation>
<keyword evidence="6" id="KW-0614">Plasmid</keyword>
<dbReference type="PANTHER" id="PTHR11076:SF35">
    <property type="entry name" value="DNA REPAIR PROTEIN HOMOLOG YOBH"/>
    <property type="match status" value="1"/>
</dbReference>
<dbReference type="InterPro" id="IPR050116">
    <property type="entry name" value="DNA_polymerase-Y"/>
</dbReference>
<dbReference type="EMBL" id="AP022823">
    <property type="protein sequence ID" value="BCA87106.1"/>
    <property type="molecule type" value="Genomic_DNA"/>
</dbReference>
<reference evidence="6 7" key="1">
    <citation type="submission" date="2020-02" db="EMBL/GenBank/DDBJ databases">
        <title>Characterization of vanA genotype vancomycin-resistant Enterococcus saigonensis VE80.</title>
        <authorList>
            <person name="Harada T."/>
            <person name="Motooka D."/>
            <person name="Nakamura S."/>
            <person name="Yamamoto Y."/>
            <person name="Kawahara R."/>
            <person name="Kawatsu K."/>
        </authorList>
    </citation>
    <scope>NUCLEOTIDE SEQUENCE [LARGE SCALE GENOMIC DNA]</scope>
    <source>
        <strain evidence="6 7">VE80</strain>
        <plasmid evidence="6 7">pVE80-1</plasmid>
    </source>
</reference>
<dbReference type="SUPFAM" id="SSF56672">
    <property type="entry name" value="DNA/RNA polymerases"/>
    <property type="match status" value="1"/>
</dbReference>
<evidence type="ECO:0000256" key="3">
    <source>
        <dbReference type="ARBA" id="ARBA00022705"/>
    </source>
</evidence>